<keyword evidence="5 8" id="KW-0054">Arabinose catabolism</keyword>
<evidence type="ECO:0000259" key="9">
    <source>
        <dbReference type="Pfam" id="PF00370"/>
    </source>
</evidence>
<proteinExistence type="inferred from homology"/>
<protein>
    <recommendedName>
        <fullName evidence="7 8">Ribulokinase</fullName>
        <ecNumber evidence="7 8">2.7.1.16</ecNumber>
    </recommendedName>
</protein>
<dbReference type="GO" id="GO:0019150">
    <property type="term" value="F:D-ribulokinase activity"/>
    <property type="evidence" value="ECO:0007669"/>
    <property type="project" value="TreeGrafter"/>
</dbReference>
<keyword evidence="4" id="KW-0067">ATP-binding</keyword>
<comment type="catalytic activity">
    <reaction evidence="8">
        <text>L-ribulose + ATP = L-ribulose 5-phosphate + ADP + H(+)</text>
        <dbReference type="Rhea" id="RHEA:22072"/>
        <dbReference type="ChEBI" id="CHEBI:15378"/>
        <dbReference type="ChEBI" id="CHEBI:16880"/>
        <dbReference type="ChEBI" id="CHEBI:30616"/>
        <dbReference type="ChEBI" id="CHEBI:58226"/>
        <dbReference type="ChEBI" id="CHEBI:456216"/>
        <dbReference type="EC" id="2.7.1.16"/>
    </reaction>
</comment>
<evidence type="ECO:0000313" key="11">
    <source>
        <dbReference type="EMBL" id="PKY73058.1"/>
    </source>
</evidence>
<dbReference type="UniPathway" id="UPA00145">
    <property type="reaction ID" value="UER00566"/>
</dbReference>
<evidence type="ECO:0000256" key="7">
    <source>
        <dbReference type="NCBIfam" id="TIGR01234"/>
    </source>
</evidence>
<name>A0A2I1IPK5_9ACTO</name>
<dbReference type="SUPFAM" id="SSF53067">
    <property type="entry name" value="Actin-like ATPase domain"/>
    <property type="match status" value="2"/>
</dbReference>
<keyword evidence="6 8" id="KW-0119">Carbohydrate metabolism</keyword>
<feature type="domain" description="Carbohydrate kinase FGGY C-terminal" evidence="10">
    <location>
        <begin position="292"/>
        <end position="489"/>
    </location>
</feature>
<keyword evidence="12" id="KW-1185">Reference proteome</keyword>
<comment type="similarity">
    <text evidence="8">Belongs to the ribulokinase family.</text>
</comment>
<gene>
    <name evidence="11" type="ORF">CYJ19_00225</name>
</gene>
<comment type="pathway">
    <text evidence="8">Carbohydrate degradation; L-arabinose degradation via L-ribulose; D-xylulose 5-phosphate from L-arabinose (bacterial route): step 2/3.</text>
</comment>
<evidence type="ECO:0000256" key="4">
    <source>
        <dbReference type="ARBA" id="ARBA00022840"/>
    </source>
</evidence>
<evidence type="ECO:0000256" key="5">
    <source>
        <dbReference type="ARBA" id="ARBA00022935"/>
    </source>
</evidence>
<dbReference type="Gene3D" id="3.30.420.40">
    <property type="match status" value="2"/>
</dbReference>
<dbReference type="Pfam" id="PF02782">
    <property type="entry name" value="FGGY_C"/>
    <property type="match status" value="1"/>
</dbReference>
<evidence type="ECO:0000313" key="12">
    <source>
        <dbReference type="Proteomes" id="UP000235122"/>
    </source>
</evidence>
<keyword evidence="3 8" id="KW-0418">Kinase</keyword>
<dbReference type="Pfam" id="PF00370">
    <property type="entry name" value="FGGY_N"/>
    <property type="match status" value="1"/>
</dbReference>
<dbReference type="EMBL" id="PKKO01000001">
    <property type="protein sequence ID" value="PKY73058.1"/>
    <property type="molecule type" value="Genomic_DNA"/>
</dbReference>
<dbReference type="GO" id="GO:0019569">
    <property type="term" value="P:L-arabinose catabolic process to D-xylulose 5-phosphate"/>
    <property type="evidence" value="ECO:0007669"/>
    <property type="project" value="UniProtKB-UniPathway"/>
</dbReference>
<evidence type="ECO:0000256" key="1">
    <source>
        <dbReference type="ARBA" id="ARBA00022679"/>
    </source>
</evidence>
<evidence type="ECO:0000256" key="8">
    <source>
        <dbReference type="RuleBase" id="RU003455"/>
    </source>
</evidence>
<dbReference type="InterPro" id="IPR043129">
    <property type="entry name" value="ATPase_NBD"/>
</dbReference>
<reference evidence="11 12" key="1">
    <citation type="submission" date="2017-12" db="EMBL/GenBank/DDBJ databases">
        <title>Phylogenetic diversity of female urinary microbiome.</title>
        <authorList>
            <person name="Thomas-White K."/>
            <person name="Wolfe A.J."/>
        </authorList>
    </citation>
    <scope>NUCLEOTIDE SEQUENCE [LARGE SCALE GENOMIC DNA]</scope>
    <source>
        <strain evidence="11 12">UMB0402</strain>
    </source>
</reference>
<keyword evidence="2" id="KW-0547">Nucleotide-binding</keyword>
<dbReference type="InterPro" id="IPR018484">
    <property type="entry name" value="FGGY_N"/>
</dbReference>
<evidence type="ECO:0000259" key="10">
    <source>
        <dbReference type="Pfam" id="PF02782"/>
    </source>
</evidence>
<dbReference type="CDD" id="cd07781">
    <property type="entry name" value="ASKHA_NBD_FGGY_L-RBK"/>
    <property type="match status" value="1"/>
</dbReference>
<dbReference type="EC" id="2.7.1.16" evidence="7 8"/>
<dbReference type="Proteomes" id="UP000235122">
    <property type="component" value="Unassembled WGS sequence"/>
</dbReference>
<dbReference type="InterPro" id="IPR018485">
    <property type="entry name" value="FGGY_C"/>
</dbReference>
<dbReference type="PIRSF" id="PIRSF000538">
    <property type="entry name" value="GlpK"/>
    <property type="match status" value="1"/>
</dbReference>
<evidence type="ECO:0000256" key="2">
    <source>
        <dbReference type="ARBA" id="ARBA00022741"/>
    </source>
</evidence>
<dbReference type="GeneID" id="35866029"/>
<dbReference type="RefSeq" id="WP_024330858.1">
    <property type="nucleotide sequence ID" value="NZ_JASOXK010000011.1"/>
</dbReference>
<dbReference type="InterPro" id="IPR005929">
    <property type="entry name" value="Ribulokinase"/>
</dbReference>
<dbReference type="GO" id="GO:0005737">
    <property type="term" value="C:cytoplasm"/>
    <property type="evidence" value="ECO:0007669"/>
    <property type="project" value="TreeGrafter"/>
</dbReference>
<evidence type="ECO:0000256" key="6">
    <source>
        <dbReference type="ARBA" id="ARBA00023277"/>
    </source>
</evidence>
<comment type="caution">
    <text evidence="11">The sequence shown here is derived from an EMBL/GenBank/DDBJ whole genome shotgun (WGS) entry which is preliminary data.</text>
</comment>
<organism evidence="11 12">
    <name type="scientific">Winkia neuii</name>
    <dbReference type="NCBI Taxonomy" id="33007"/>
    <lineage>
        <taxon>Bacteria</taxon>
        <taxon>Bacillati</taxon>
        <taxon>Actinomycetota</taxon>
        <taxon>Actinomycetes</taxon>
        <taxon>Actinomycetales</taxon>
        <taxon>Actinomycetaceae</taxon>
        <taxon>Winkia</taxon>
    </lineage>
</organism>
<evidence type="ECO:0000256" key="3">
    <source>
        <dbReference type="ARBA" id="ARBA00022777"/>
    </source>
</evidence>
<keyword evidence="1 8" id="KW-0808">Transferase</keyword>
<dbReference type="NCBIfam" id="TIGR01234">
    <property type="entry name" value="L-ribulokinase"/>
    <property type="match status" value="1"/>
</dbReference>
<dbReference type="AlphaFoldDB" id="A0A2I1IPK5"/>
<dbReference type="GO" id="GO:0005524">
    <property type="term" value="F:ATP binding"/>
    <property type="evidence" value="ECO:0007669"/>
    <property type="project" value="UniProtKB-UniRule"/>
</dbReference>
<dbReference type="PANTHER" id="PTHR43435:SF4">
    <property type="entry name" value="FGGY CARBOHYDRATE KINASE DOMAIN-CONTAINING PROTEIN"/>
    <property type="match status" value="1"/>
</dbReference>
<dbReference type="STRING" id="33007.HMPREF3198_00660"/>
<feature type="domain" description="Carbohydrate kinase FGGY N-terminal" evidence="9">
    <location>
        <begin position="7"/>
        <end position="282"/>
    </location>
</feature>
<dbReference type="GO" id="GO:0008741">
    <property type="term" value="F:ribulokinase activity"/>
    <property type="evidence" value="ECO:0007669"/>
    <property type="project" value="UniProtKB-UniRule"/>
</dbReference>
<dbReference type="InterPro" id="IPR000577">
    <property type="entry name" value="Carb_kinase_FGGY"/>
</dbReference>
<dbReference type="NCBIfam" id="NF003154">
    <property type="entry name" value="PRK04123.1"/>
    <property type="match status" value="1"/>
</dbReference>
<dbReference type="PANTHER" id="PTHR43435">
    <property type="entry name" value="RIBULOKINASE"/>
    <property type="match status" value="1"/>
</dbReference>
<accession>A0A2I1IPK5</accession>
<sequence length="555" mass="60057">MDKEHTYTVGIDFGTLSARAAVVRLSDGETLGTAVHAYPNGVMDKTLDCGDGRRLPEDFALQNPLDYLEAIKHTVPQALNEAGVSAKDVIALGVDTTSASVVFADKDGHPMCEHEEFRNNPHAYVKLWKHHGAAEQADRIQSLAAKRNEKWLARYGGIISSELLLPKALEVFEKAPEVYRATGAITDAMDWINWRLTGVHKQSAGPSGYKRIYQDGHYPSAEYLEALAPGFGRVYEEKMSAPIVELADKVGGLSEEAAHWTGLEVGTLVCAGSIDAHAHALGVNAVEDGVMTIIAGTSSVLLVSDKDFHFVPGVFGTVDGGICPGKWGYEAGQTAVGDIFGWFKDTFVPLRYYEEAESQGIDVHELLTQKALKQKVGEHGLVALDWHNGNRSILSDPRLSGMVLGKTLATRPEDIYRALIEASIFGGKTIIDNFVAHGVQINEVVIAGGLLKNPIYTQGYADVTGLPISVSATEQAGALGSAIFAAVAAGAYQDVYQAAAAMGKKVKAKYKPKPENVEPYRKLYETYQALHDYFGRENTQVMHGLRALRNSVKSA</sequence>